<keyword evidence="3" id="KW-1185">Reference proteome</keyword>
<evidence type="ECO:0000256" key="1">
    <source>
        <dbReference type="SAM" id="MobiDB-lite"/>
    </source>
</evidence>
<dbReference type="Proteomes" id="UP001465976">
    <property type="component" value="Unassembled WGS sequence"/>
</dbReference>
<evidence type="ECO:0000313" key="2">
    <source>
        <dbReference type="EMBL" id="KAL0563865.1"/>
    </source>
</evidence>
<feature type="region of interest" description="Disordered" evidence="1">
    <location>
        <begin position="20"/>
        <end position="41"/>
    </location>
</feature>
<gene>
    <name evidence="2" type="ORF">V5O48_018195</name>
</gene>
<reference evidence="2 3" key="1">
    <citation type="submission" date="2024-02" db="EMBL/GenBank/DDBJ databases">
        <title>A draft genome for the cacao thread blight pathogen Marasmius crinis-equi.</title>
        <authorList>
            <person name="Cohen S.P."/>
            <person name="Baruah I.K."/>
            <person name="Amoako-Attah I."/>
            <person name="Bukari Y."/>
            <person name="Meinhardt L.W."/>
            <person name="Bailey B.A."/>
        </authorList>
    </citation>
    <scope>NUCLEOTIDE SEQUENCE [LARGE SCALE GENOMIC DNA]</scope>
    <source>
        <strain evidence="2 3">GH-76</strain>
    </source>
</reference>
<accession>A0ABR3EM01</accession>
<sequence>MSTPDTNTLLNWEEEIANSMAPGIMRESPIPGTNNTRITYQDHSSDDLHTMIITDAELRYMRGEDHCDIRFPQGSFALEQQRRTLGDCKDCALS</sequence>
<proteinExistence type="predicted"/>
<organism evidence="2 3">
    <name type="scientific">Marasmius crinis-equi</name>
    <dbReference type="NCBI Taxonomy" id="585013"/>
    <lineage>
        <taxon>Eukaryota</taxon>
        <taxon>Fungi</taxon>
        <taxon>Dikarya</taxon>
        <taxon>Basidiomycota</taxon>
        <taxon>Agaricomycotina</taxon>
        <taxon>Agaricomycetes</taxon>
        <taxon>Agaricomycetidae</taxon>
        <taxon>Agaricales</taxon>
        <taxon>Marasmiineae</taxon>
        <taxon>Marasmiaceae</taxon>
        <taxon>Marasmius</taxon>
    </lineage>
</organism>
<evidence type="ECO:0000313" key="3">
    <source>
        <dbReference type="Proteomes" id="UP001465976"/>
    </source>
</evidence>
<dbReference type="EMBL" id="JBAHYK010003142">
    <property type="protein sequence ID" value="KAL0563865.1"/>
    <property type="molecule type" value="Genomic_DNA"/>
</dbReference>
<name>A0ABR3EM01_9AGAR</name>
<feature type="compositionally biased region" description="Polar residues" evidence="1">
    <location>
        <begin position="31"/>
        <end position="41"/>
    </location>
</feature>
<comment type="caution">
    <text evidence="2">The sequence shown here is derived from an EMBL/GenBank/DDBJ whole genome shotgun (WGS) entry which is preliminary data.</text>
</comment>
<protein>
    <submittedName>
        <fullName evidence="2">Uncharacterized protein</fullName>
    </submittedName>
</protein>